<proteinExistence type="predicted"/>
<gene>
    <name evidence="2" type="ORF">IAI60_07870</name>
</gene>
<evidence type="ECO:0000259" key="1">
    <source>
        <dbReference type="Pfam" id="PF13577"/>
    </source>
</evidence>
<evidence type="ECO:0000313" key="2">
    <source>
        <dbReference type="EMBL" id="MBO1074523.1"/>
    </source>
</evidence>
<dbReference type="InterPro" id="IPR032710">
    <property type="entry name" value="NTF2-like_dom_sf"/>
</dbReference>
<name>A0ABS3KD13_9PROT</name>
<reference evidence="2 3" key="1">
    <citation type="submission" date="2020-09" db="EMBL/GenBank/DDBJ databases">
        <title>Roseomonas.</title>
        <authorList>
            <person name="Zhu W."/>
        </authorList>
    </citation>
    <scope>NUCLEOTIDE SEQUENCE [LARGE SCALE GENOMIC DNA]</scope>
    <source>
        <strain evidence="2 3">1311</strain>
    </source>
</reference>
<dbReference type="SUPFAM" id="SSF54427">
    <property type="entry name" value="NTF2-like"/>
    <property type="match status" value="1"/>
</dbReference>
<comment type="caution">
    <text evidence="2">The sequence shown here is derived from an EMBL/GenBank/DDBJ whole genome shotgun (WGS) entry which is preliminary data.</text>
</comment>
<dbReference type="EMBL" id="JACTNF010000006">
    <property type="protein sequence ID" value="MBO1074523.1"/>
    <property type="molecule type" value="Genomic_DNA"/>
</dbReference>
<keyword evidence="3" id="KW-1185">Reference proteome</keyword>
<dbReference type="InterPro" id="IPR037401">
    <property type="entry name" value="SnoaL-like"/>
</dbReference>
<dbReference type="Proteomes" id="UP001518990">
    <property type="component" value="Unassembled WGS sequence"/>
</dbReference>
<dbReference type="Pfam" id="PF13577">
    <property type="entry name" value="SnoaL_4"/>
    <property type="match status" value="1"/>
</dbReference>
<dbReference type="RefSeq" id="WP_208776249.1">
    <property type="nucleotide sequence ID" value="NZ_CP061094.1"/>
</dbReference>
<accession>A0ABS3KD13</accession>
<dbReference type="Gene3D" id="3.10.450.50">
    <property type="match status" value="1"/>
</dbReference>
<organism evidence="2 3">
    <name type="scientific">Roseomonas marmotae</name>
    <dbReference type="NCBI Taxonomy" id="2768161"/>
    <lineage>
        <taxon>Bacteria</taxon>
        <taxon>Pseudomonadati</taxon>
        <taxon>Pseudomonadota</taxon>
        <taxon>Alphaproteobacteria</taxon>
        <taxon>Acetobacterales</taxon>
        <taxon>Roseomonadaceae</taxon>
        <taxon>Roseomonas</taxon>
    </lineage>
</organism>
<feature type="domain" description="SnoaL-like" evidence="1">
    <location>
        <begin position="6"/>
        <end position="133"/>
    </location>
</feature>
<protein>
    <recommendedName>
        <fullName evidence="1">SnoaL-like domain-containing protein</fullName>
    </recommendedName>
</protein>
<sequence>MMAIDELRIRQELEALNIAFWHDVDTDWGRHAHEYFTEDGVYTTSHKSRRGREEIRGFYAERESRGPRVARHLIHNFHVTVRDADHATAEWTMCLYADDGVPPLMSEPPILIGAVRDECVRGADGRWRYASRTTSPLFKGSRPTSG</sequence>
<evidence type="ECO:0000313" key="3">
    <source>
        <dbReference type="Proteomes" id="UP001518990"/>
    </source>
</evidence>